<dbReference type="PROSITE" id="PS50076">
    <property type="entry name" value="DNAJ_2"/>
    <property type="match status" value="1"/>
</dbReference>
<dbReference type="Pfam" id="PF00226">
    <property type="entry name" value="DnaJ"/>
    <property type="match status" value="1"/>
</dbReference>
<dbReference type="OMA" id="SHGQTAN"/>
<dbReference type="InterPro" id="IPR034254">
    <property type="entry name" value="DNAJC17_RRM"/>
</dbReference>
<dbReference type="PANTHER" id="PTHR45098:SF1">
    <property type="entry name" value="DNAJ DOMAIN CONTAINING PROTEIN, EXPRESSED"/>
    <property type="match status" value="1"/>
</dbReference>
<dbReference type="InterPro" id="IPR001623">
    <property type="entry name" value="DnaJ_domain"/>
</dbReference>
<evidence type="ECO:0008006" key="7">
    <source>
        <dbReference type="Google" id="ProtNLM"/>
    </source>
</evidence>
<keyword evidence="1" id="KW-0694">RNA-binding</keyword>
<dbReference type="Gene3D" id="1.10.287.110">
    <property type="entry name" value="DnaJ domain"/>
    <property type="match status" value="1"/>
</dbReference>
<dbReference type="SUPFAM" id="SSF46565">
    <property type="entry name" value="Chaperone J-domain"/>
    <property type="match status" value="1"/>
</dbReference>
<dbReference type="CDD" id="cd12429">
    <property type="entry name" value="RRM_DNAJC17"/>
    <property type="match status" value="1"/>
</dbReference>
<name>C1E674_MICCC</name>
<feature type="region of interest" description="Disordered" evidence="2">
    <location>
        <begin position="75"/>
        <end position="121"/>
    </location>
</feature>
<dbReference type="SUPFAM" id="SSF54928">
    <property type="entry name" value="RNA-binding domain, RBD"/>
    <property type="match status" value="1"/>
</dbReference>
<dbReference type="Pfam" id="PF00076">
    <property type="entry name" value="RRM_1"/>
    <property type="match status" value="1"/>
</dbReference>
<proteinExistence type="predicted"/>
<dbReference type="RefSeq" id="XP_002502119.1">
    <property type="nucleotide sequence ID" value="XM_002502073.1"/>
</dbReference>
<sequence>MENMAEVDPYRVLGIDPKPNLTDAEIKKAYRKLALKLHPDKRKDSERERAQQEFDQLQKAYDILLDPEARAALENLAKARQATRQRHESQDAKRRKMREDLERRERAAERGRNEEEEAKDRLQQELARLRKTFATRRKGYDAEATKGTGADANGRSAHGDGAQKGEDKKATAVDVPEHMYRTLKVVWRKDISDYAASGLREIFDAFGTVEDVVIRDGKRRKGSALVVFADAAQAERAGRAQCGDAANPLLAVRAATEPRGPAFGCSGMDTRPQTATKRPTPAPEPAAKFKPAEPLFPGAANKPLFPGAANAGGGALFPGGAGRTSLFPGGVAAASGGGAGGLFPGGGGGVGAAVGVGGGDYESVVLDKMRRAQERARIIAQMEAEDAAAEEEEAGS</sequence>
<feature type="region of interest" description="Disordered" evidence="2">
    <location>
        <begin position="261"/>
        <end position="286"/>
    </location>
</feature>
<dbReference type="FunCoup" id="C1E674">
    <property type="interactions" value="1647"/>
</dbReference>
<dbReference type="KEGG" id="mis:MICPUN_58568"/>
<keyword evidence="6" id="KW-1185">Reference proteome</keyword>
<dbReference type="OrthoDB" id="442087at2759"/>
<dbReference type="Proteomes" id="UP000002009">
    <property type="component" value="Chromosome 5"/>
</dbReference>
<feature type="compositionally biased region" description="Basic and acidic residues" evidence="2">
    <location>
        <begin position="85"/>
        <end position="121"/>
    </location>
</feature>
<feature type="region of interest" description="Disordered" evidence="2">
    <location>
        <begin position="138"/>
        <end position="170"/>
    </location>
</feature>
<evidence type="ECO:0000313" key="6">
    <source>
        <dbReference type="Proteomes" id="UP000002009"/>
    </source>
</evidence>
<dbReference type="CDD" id="cd06257">
    <property type="entry name" value="DnaJ"/>
    <property type="match status" value="1"/>
</dbReference>
<feature type="domain" description="J" evidence="3">
    <location>
        <begin position="8"/>
        <end position="77"/>
    </location>
</feature>
<evidence type="ECO:0000256" key="2">
    <source>
        <dbReference type="SAM" id="MobiDB-lite"/>
    </source>
</evidence>
<accession>C1E674</accession>
<dbReference type="AlphaFoldDB" id="C1E674"/>
<reference evidence="5 6" key="1">
    <citation type="journal article" date="2009" name="Science">
        <title>Green evolution and dynamic adaptations revealed by genomes of the marine picoeukaryotes Micromonas.</title>
        <authorList>
            <person name="Worden A.Z."/>
            <person name="Lee J.H."/>
            <person name="Mock T."/>
            <person name="Rouze P."/>
            <person name="Simmons M.P."/>
            <person name="Aerts A.L."/>
            <person name="Allen A.E."/>
            <person name="Cuvelier M.L."/>
            <person name="Derelle E."/>
            <person name="Everett M.V."/>
            <person name="Foulon E."/>
            <person name="Grimwood J."/>
            <person name="Gundlach H."/>
            <person name="Henrissat B."/>
            <person name="Napoli C."/>
            <person name="McDonald S.M."/>
            <person name="Parker M.S."/>
            <person name="Rombauts S."/>
            <person name="Salamov A."/>
            <person name="Von Dassow P."/>
            <person name="Badger J.H."/>
            <person name="Coutinho P.M."/>
            <person name="Demir E."/>
            <person name="Dubchak I."/>
            <person name="Gentemann C."/>
            <person name="Eikrem W."/>
            <person name="Gready J.E."/>
            <person name="John U."/>
            <person name="Lanier W."/>
            <person name="Lindquist E.A."/>
            <person name="Lucas S."/>
            <person name="Mayer K.F."/>
            <person name="Moreau H."/>
            <person name="Not F."/>
            <person name="Otillar R."/>
            <person name="Panaud O."/>
            <person name="Pangilinan J."/>
            <person name="Paulsen I."/>
            <person name="Piegu B."/>
            <person name="Poliakov A."/>
            <person name="Robbens S."/>
            <person name="Schmutz J."/>
            <person name="Toulza E."/>
            <person name="Wyss T."/>
            <person name="Zelensky A."/>
            <person name="Zhou K."/>
            <person name="Armbrust E.V."/>
            <person name="Bhattacharya D."/>
            <person name="Goodenough U.W."/>
            <person name="Van de Peer Y."/>
            <person name="Grigoriev I.V."/>
        </authorList>
    </citation>
    <scope>NUCLEOTIDE SEQUENCE [LARGE SCALE GENOMIC DNA]</scope>
    <source>
        <strain evidence="6">RCC299 / NOUM17</strain>
    </source>
</reference>
<dbReference type="PROSITE" id="PS50102">
    <property type="entry name" value="RRM"/>
    <property type="match status" value="1"/>
</dbReference>
<dbReference type="PANTHER" id="PTHR45098">
    <property type="entry name" value="DNAJ DOMAIN CONTAINING PROTEIN, EXPRESSED"/>
    <property type="match status" value="1"/>
</dbReference>
<evidence type="ECO:0000259" key="4">
    <source>
        <dbReference type="PROSITE" id="PS50102"/>
    </source>
</evidence>
<evidence type="ECO:0000313" key="5">
    <source>
        <dbReference type="EMBL" id="ACO63377.1"/>
    </source>
</evidence>
<evidence type="ECO:0000256" key="1">
    <source>
        <dbReference type="PROSITE-ProRule" id="PRU00176"/>
    </source>
</evidence>
<evidence type="ECO:0000259" key="3">
    <source>
        <dbReference type="PROSITE" id="PS50076"/>
    </source>
</evidence>
<dbReference type="SMART" id="SM00271">
    <property type="entry name" value="DnaJ"/>
    <property type="match status" value="1"/>
</dbReference>
<dbReference type="InterPro" id="IPR000504">
    <property type="entry name" value="RRM_dom"/>
</dbReference>
<feature type="compositionally biased region" description="Basic and acidic residues" evidence="2">
    <location>
        <begin position="157"/>
        <end position="170"/>
    </location>
</feature>
<dbReference type="EMBL" id="CP001326">
    <property type="protein sequence ID" value="ACO63377.1"/>
    <property type="molecule type" value="Genomic_DNA"/>
</dbReference>
<dbReference type="GO" id="GO:0003723">
    <property type="term" value="F:RNA binding"/>
    <property type="evidence" value="ECO:0007669"/>
    <property type="project" value="UniProtKB-UniRule"/>
</dbReference>
<gene>
    <name evidence="5" type="ORF">MICPUN_58568</name>
</gene>
<dbReference type="InterPro" id="IPR036869">
    <property type="entry name" value="J_dom_sf"/>
</dbReference>
<dbReference type="GeneID" id="8243790"/>
<feature type="domain" description="RRM" evidence="4">
    <location>
        <begin position="184"/>
        <end position="257"/>
    </location>
</feature>
<dbReference type="PRINTS" id="PR00625">
    <property type="entry name" value="JDOMAIN"/>
</dbReference>
<protein>
    <recommendedName>
        <fullName evidence="7">J domain-containing protein</fullName>
    </recommendedName>
</protein>
<dbReference type="eggNOG" id="KOG0691">
    <property type="taxonomic scope" value="Eukaryota"/>
</dbReference>
<organism evidence="5 6">
    <name type="scientific">Micromonas commoda (strain RCC299 / NOUM17 / CCMP2709)</name>
    <name type="common">Picoplanktonic green alga</name>
    <dbReference type="NCBI Taxonomy" id="296587"/>
    <lineage>
        <taxon>Eukaryota</taxon>
        <taxon>Viridiplantae</taxon>
        <taxon>Chlorophyta</taxon>
        <taxon>Mamiellophyceae</taxon>
        <taxon>Mamiellales</taxon>
        <taxon>Mamiellaceae</taxon>
        <taxon>Micromonas</taxon>
    </lineage>
</organism>
<dbReference type="InterPro" id="IPR012677">
    <property type="entry name" value="Nucleotide-bd_a/b_plait_sf"/>
</dbReference>
<dbReference type="InterPro" id="IPR035979">
    <property type="entry name" value="RBD_domain_sf"/>
</dbReference>
<dbReference type="Gene3D" id="3.30.70.330">
    <property type="match status" value="1"/>
</dbReference>
<dbReference type="InParanoid" id="C1E674"/>